<dbReference type="RefSeq" id="WP_353063007.1">
    <property type="nucleotide sequence ID" value="NZ_CP132942.1"/>
</dbReference>
<reference evidence="2" key="2">
    <citation type="journal article" date="2024" name="Environ. Microbiol.">
        <title>Genome analysis and description of Tunturibacter gen. nov. expands the diversity of Terriglobia in tundra soils.</title>
        <authorList>
            <person name="Messyasz A."/>
            <person name="Mannisto M.K."/>
            <person name="Kerkhof L.J."/>
            <person name="Haggblom M.M."/>
        </authorList>
    </citation>
    <scope>NUCLEOTIDE SEQUENCE</scope>
    <source>
        <strain evidence="2">X5P6</strain>
    </source>
</reference>
<feature type="transmembrane region" description="Helical" evidence="1">
    <location>
        <begin position="36"/>
        <end position="55"/>
    </location>
</feature>
<reference evidence="2" key="1">
    <citation type="submission" date="2023-08" db="EMBL/GenBank/DDBJ databases">
        <authorList>
            <person name="Messyasz A."/>
            <person name="Mannisto M.K."/>
            <person name="Kerkhof L.J."/>
            <person name="Haggblom M."/>
        </authorList>
    </citation>
    <scope>NUCLEOTIDE SEQUENCE</scope>
    <source>
        <strain evidence="2">X5P6</strain>
    </source>
</reference>
<feature type="transmembrane region" description="Helical" evidence="1">
    <location>
        <begin position="120"/>
        <end position="138"/>
    </location>
</feature>
<accession>A0AAU7ZME3</accession>
<protein>
    <recommendedName>
        <fullName evidence="3">Permease</fullName>
    </recommendedName>
</protein>
<evidence type="ECO:0000313" key="2">
    <source>
        <dbReference type="EMBL" id="XCB32161.1"/>
    </source>
</evidence>
<organism evidence="2">
    <name type="scientific">Tunturiibacter psychrotolerans</name>
    <dbReference type="NCBI Taxonomy" id="3069686"/>
    <lineage>
        <taxon>Bacteria</taxon>
        <taxon>Pseudomonadati</taxon>
        <taxon>Acidobacteriota</taxon>
        <taxon>Terriglobia</taxon>
        <taxon>Terriglobales</taxon>
        <taxon>Acidobacteriaceae</taxon>
        <taxon>Tunturiibacter</taxon>
    </lineage>
</organism>
<feature type="transmembrane region" description="Helical" evidence="1">
    <location>
        <begin position="79"/>
        <end position="100"/>
    </location>
</feature>
<dbReference type="EMBL" id="CP132942">
    <property type="protein sequence ID" value="XCB32161.1"/>
    <property type="molecule type" value="Genomic_DNA"/>
</dbReference>
<name>A0AAU7ZME3_9BACT</name>
<evidence type="ECO:0008006" key="3">
    <source>
        <dbReference type="Google" id="ProtNLM"/>
    </source>
</evidence>
<keyword evidence="1" id="KW-0812">Transmembrane</keyword>
<dbReference type="AlphaFoldDB" id="A0AAU7ZME3"/>
<evidence type="ECO:0000256" key="1">
    <source>
        <dbReference type="SAM" id="Phobius"/>
    </source>
</evidence>
<keyword evidence="1" id="KW-1133">Transmembrane helix</keyword>
<keyword evidence="1" id="KW-0472">Membrane</keyword>
<gene>
    <name evidence="2" type="ORF">RBB77_17175</name>
</gene>
<sequence length="139" mass="14696">MSGLCNAILNLAAAFVLFHGRGRVPATGSGSLLMDSIGETFLVTGLSVLVPSLIARHRRRAGILPTYVGRQTTATGNPYVRAIVMGLLFTCLLVPCNAFIFPRIFPDGVSLSNVLLFKTVYGAVIGSIATLLALYRALG</sequence>
<dbReference type="KEGG" id="tpsc:RBB77_17175"/>
<proteinExistence type="predicted"/>